<evidence type="ECO:0000256" key="1">
    <source>
        <dbReference type="SAM" id="MobiDB-lite"/>
    </source>
</evidence>
<dbReference type="EMBL" id="CP075585">
    <property type="protein sequence ID" value="QZA58665.1"/>
    <property type="molecule type" value="Genomic_DNA"/>
</dbReference>
<keyword evidence="3" id="KW-1185">Reference proteome</keyword>
<sequence>MSEVSLPSFQALFEKSSLIPSSKVEVNASSKIPQTHFEKSSLAPSMQIETEKSSKPQLPPSFSPCRSYQTLLVKHAKNLDALQETLLKFDIQQTEKVSERIKVVFSKLLEKTNHSREREINANKWKTVNMVMSSGIMITSFFTLPAPLTMIPTVLTGLQANFTAQQLVNNAYLLNIKAEVTRLDHELMKGKYEQSRLTQNSGNNVFSEIEEQIHLLAMVLEKQVINF</sequence>
<accession>A0ABX8YZ89</accession>
<evidence type="ECO:0008006" key="4">
    <source>
        <dbReference type="Google" id="ProtNLM"/>
    </source>
</evidence>
<proteinExistence type="predicted"/>
<protein>
    <recommendedName>
        <fullName evidence="4">DUF1003 domain-containing protein</fullName>
    </recommendedName>
</protein>
<evidence type="ECO:0000313" key="3">
    <source>
        <dbReference type="Proteomes" id="UP000822862"/>
    </source>
</evidence>
<gene>
    <name evidence="2" type="ORF">RHAB15C_0000543</name>
</gene>
<name>A0ABX8YZ89_9BACT</name>
<organism evidence="2 3">
    <name type="scientific">Candidatus Rhabdochlamydia porcellionis</name>
    <dbReference type="NCBI Taxonomy" id="225148"/>
    <lineage>
        <taxon>Bacteria</taxon>
        <taxon>Pseudomonadati</taxon>
        <taxon>Chlamydiota</taxon>
        <taxon>Chlamydiia</taxon>
        <taxon>Parachlamydiales</taxon>
        <taxon>Candidatus Rhabdochlamydiaceae</taxon>
        <taxon>Candidatus Rhabdochlamydia</taxon>
    </lineage>
</organism>
<evidence type="ECO:0000313" key="2">
    <source>
        <dbReference type="EMBL" id="QZA58665.1"/>
    </source>
</evidence>
<dbReference type="RefSeq" id="WP_194845741.1">
    <property type="nucleotide sequence ID" value="NZ_CP075585.1"/>
</dbReference>
<feature type="region of interest" description="Disordered" evidence="1">
    <location>
        <begin position="40"/>
        <end position="60"/>
    </location>
</feature>
<reference evidence="2 3" key="1">
    <citation type="submission" date="2021-05" db="EMBL/GenBank/DDBJ databases">
        <title>Ecology and evolution of chlamydial symbionts of arthropods.</title>
        <authorList>
            <person name="Halter T."/>
            <person name="Sixt B.S."/>
            <person name="Toenshoff E.R."/>
            <person name="Koestlbacher S."/>
            <person name="Schulz F."/>
            <person name="Kostanjsek R."/>
            <person name="Collingro A."/>
            <person name="Hendrickx F."/>
            <person name="Horn M."/>
        </authorList>
    </citation>
    <scope>NUCLEOTIDE SEQUENCE [LARGE SCALE GENOMIC DNA]</scope>
    <source>
        <strain evidence="2 3">15C</strain>
    </source>
</reference>
<dbReference type="Proteomes" id="UP000822862">
    <property type="component" value="Chromosome"/>
</dbReference>